<name>A0A3B0VID4_9ZZZZ</name>
<reference evidence="1" key="1">
    <citation type="submission" date="2018-06" db="EMBL/GenBank/DDBJ databases">
        <authorList>
            <person name="Zhirakovskaya E."/>
        </authorList>
    </citation>
    <scope>NUCLEOTIDE SEQUENCE</scope>
</reference>
<evidence type="ECO:0000313" key="1">
    <source>
        <dbReference type="EMBL" id="VAW31836.1"/>
    </source>
</evidence>
<protein>
    <submittedName>
        <fullName evidence="1">Uncharacterized protein</fullName>
    </submittedName>
</protein>
<sequence length="93" mass="10021">TNISKQAIKMTVVRELEIDIELPESAKLITGKAKTMLGQLAGRDHKSSMAIWSGDATGERAKVEWVIEAEPGAEVAITAVHPRAGTVRKIVTL</sequence>
<gene>
    <name evidence="1" type="ORF">MNBD_CHLOROFLEXI01-4066</name>
</gene>
<proteinExistence type="predicted"/>
<feature type="non-terminal residue" evidence="1">
    <location>
        <position position="1"/>
    </location>
</feature>
<organism evidence="1">
    <name type="scientific">hydrothermal vent metagenome</name>
    <dbReference type="NCBI Taxonomy" id="652676"/>
    <lineage>
        <taxon>unclassified sequences</taxon>
        <taxon>metagenomes</taxon>
        <taxon>ecological metagenomes</taxon>
    </lineage>
</organism>
<dbReference type="AlphaFoldDB" id="A0A3B0VID4"/>
<accession>A0A3B0VID4</accession>
<dbReference type="EMBL" id="UOEU01000294">
    <property type="protein sequence ID" value="VAW31836.1"/>
    <property type="molecule type" value="Genomic_DNA"/>
</dbReference>